<dbReference type="InterPro" id="IPR007669">
    <property type="entry name" value="Chst-1-like"/>
</dbReference>
<dbReference type="EMBL" id="LN609529">
    <property type="protein sequence ID" value="CEF69985.1"/>
    <property type="molecule type" value="Genomic_DNA"/>
</dbReference>
<keyword evidence="2" id="KW-0808">Transferase</keyword>
<reference evidence="4" key="2">
    <citation type="submission" date="2020-12" db="UniProtKB">
        <authorList>
            <consortium name="WormBaseParasite"/>
        </authorList>
    </citation>
    <scope>IDENTIFICATION</scope>
</reference>
<dbReference type="Proteomes" id="UP000035682">
    <property type="component" value="Unplaced"/>
</dbReference>
<dbReference type="InterPro" id="IPR005331">
    <property type="entry name" value="Sulfotransferase"/>
</dbReference>
<dbReference type="PANTHER" id="PTHR22900:SF5">
    <property type="entry name" value="PROTEIN CBG14245"/>
    <property type="match status" value="1"/>
</dbReference>
<evidence type="ECO:0000256" key="1">
    <source>
        <dbReference type="SAM" id="SignalP"/>
    </source>
</evidence>
<dbReference type="WBParaSite" id="SRAE_2000463050.1">
    <property type="protein sequence ID" value="SRAE_2000463050.1"/>
    <property type="gene ID" value="WBGene00264863"/>
</dbReference>
<dbReference type="GeneID" id="36382356"/>
<evidence type="ECO:0000313" key="3">
    <source>
        <dbReference type="Proteomes" id="UP000035682"/>
    </source>
</evidence>
<dbReference type="PANTHER" id="PTHR22900">
    <property type="entry name" value="PROTEIN CBG14245-RELATED"/>
    <property type="match status" value="1"/>
</dbReference>
<reference evidence="2 3" key="1">
    <citation type="submission" date="2014-09" db="EMBL/GenBank/DDBJ databases">
        <authorList>
            <person name="Martin A.A."/>
        </authorList>
    </citation>
    <scope>NUCLEOTIDE SEQUENCE</scope>
    <source>
        <strain evidence="3">ED321</strain>
        <strain evidence="2">ED321 Heterogonic</strain>
    </source>
</reference>
<dbReference type="GO" id="GO:0050650">
    <property type="term" value="P:chondroitin sulfate proteoglycan biosynthetic process"/>
    <property type="evidence" value="ECO:0007669"/>
    <property type="project" value="InterPro"/>
</dbReference>
<dbReference type="AlphaFoldDB" id="A0A090N033"/>
<sequence>MRYFVFIFLISICILFTEAYIRSNLNSTNNNKKFIYKKKVIPEKYFVAPNYKLATCSVHKSFSAMITSILCYLDDEKEFFRKYNHLADFTFKFKSCVHKKNNSITSFDQLIRKHGNGNKRKFLNNWKVLMIVRNPIERFISGFVHICYKRERRGIGHTKEFCLGCYSNFKCFVNKMYNIIKSGYNSMITSYRPMRTHFFPQTMQCNYRINKNKFTILKYDPKNLDAFYKSLKNIFIEQNVPRAKVEYIDKEIRSRRINHSTTGKEKTIEFIERFYKQKKIIEKLIEIYYSDFEEFGFKIPSI</sequence>
<keyword evidence="1" id="KW-0732">Signal</keyword>
<dbReference type="GO" id="GO:0016020">
    <property type="term" value="C:membrane"/>
    <property type="evidence" value="ECO:0007669"/>
    <property type="project" value="InterPro"/>
</dbReference>
<evidence type="ECO:0000313" key="2">
    <source>
        <dbReference type="EMBL" id="CEF69985.1"/>
    </source>
</evidence>
<gene>
    <name evidence="2 4 5" type="ORF">SRAE_2000463050</name>
</gene>
<proteinExistence type="predicted"/>
<feature type="chain" id="PRO_5015031497" evidence="1">
    <location>
        <begin position="20"/>
        <end position="302"/>
    </location>
</feature>
<dbReference type="OrthoDB" id="408912at2759"/>
<dbReference type="GO" id="GO:0047756">
    <property type="term" value="F:chondroitin 4-sulfotransferase activity"/>
    <property type="evidence" value="ECO:0007669"/>
    <property type="project" value="InterPro"/>
</dbReference>
<dbReference type="Pfam" id="PF03567">
    <property type="entry name" value="Sulfotransfer_2"/>
    <property type="match status" value="1"/>
</dbReference>
<organism evidence="2">
    <name type="scientific">Strongyloides ratti</name>
    <name type="common">Parasitic roundworm</name>
    <dbReference type="NCBI Taxonomy" id="34506"/>
    <lineage>
        <taxon>Eukaryota</taxon>
        <taxon>Metazoa</taxon>
        <taxon>Ecdysozoa</taxon>
        <taxon>Nematoda</taxon>
        <taxon>Chromadorea</taxon>
        <taxon>Rhabditida</taxon>
        <taxon>Tylenchina</taxon>
        <taxon>Panagrolaimomorpha</taxon>
        <taxon>Strongyloidoidea</taxon>
        <taxon>Strongyloididae</taxon>
        <taxon>Strongyloides</taxon>
    </lineage>
</organism>
<evidence type="ECO:0000313" key="5">
    <source>
        <dbReference type="WormBase" id="SRAE_2000463050"/>
    </source>
</evidence>
<feature type="signal peptide" evidence="1">
    <location>
        <begin position="1"/>
        <end position="19"/>
    </location>
</feature>
<accession>A0A090N033</accession>
<protein>
    <submittedName>
        <fullName evidence="2 4">Sulfotransferase family-containing protein</fullName>
    </submittedName>
</protein>
<dbReference type="OMA" id="YLQDFTI"/>
<dbReference type="CTD" id="36382356"/>
<keyword evidence="3" id="KW-1185">Reference proteome</keyword>
<name>A0A090N033_STRRB</name>
<dbReference type="WormBase" id="SRAE_2000463050">
    <property type="protein sequence ID" value="SRP06805"/>
    <property type="gene ID" value="WBGene00264863"/>
</dbReference>
<evidence type="ECO:0000313" key="4">
    <source>
        <dbReference type="WBParaSite" id="SRAE_2000463050.1"/>
    </source>
</evidence>
<dbReference type="RefSeq" id="XP_024509184.1">
    <property type="nucleotide sequence ID" value="XM_024643523.1"/>
</dbReference>
<dbReference type="GO" id="GO:1902884">
    <property type="term" value="P:positive regulation of response to oxidative stress"/>
    <property type="evidence" value="ECO:0007669"/>
    <property type="project" value="InterPro"/>
</dbReference>